<reference evidence="2 3" key="1">
    <citation type="submission" date="2020-05" db="EMBL/GenBank/DDBJ databases">
        <title>Genome sequence of Kribbella sandramycini ATCC 39419.</title>
        <authorList>
            <person name="Maclea K.S."/>
            <person name="Fair J.L."/>
        </authorList>
    </citation>
    <scope>NUCLEOTIDE SEQUENCE [LARGE SCALE GENOMIC DNA]</scope>
    <source>
        <strain evidence="2 3">ATCC 39419</strain>
    </source>
</reference>
<dbReference type="Pfam" id="PF07676">
    <property type="entry name" value="PD40"/>
    <property type="match status" value="1"/>
</dbReference>
<dbReference type="AlphaFoldDB" id="A0A7Y4KW63"/>
<sequence>MRRLISLAVGIAVLLGGAVAYVVSARNTGAATNAVPVVEDAALHLDRTDLFFRNLADGPDQGKLAAVPAADPGAARRVGELSCDRFAAARGTAICLRLQPAALPPLTDILVLDRNLSVIHEETLPGTPSRARVAPNGRIVNWTLFVSGDSYAASGFSTRTGMYNLDTDELTKTVEQLPIFIDGKRYFASDVNFWGITFDAAAERFYVTMASKGKTYLIDVDFAAYQGKAIAQNVECPSLSPDGRRIAYKQKIADGKWRLAVMELATGKISHPADDRLLDDQPVWKDDKTLIYPIRTPDGKTGIWSVGLTGPPKLLVDNATSPSLGGLQ</sequence>
<dbReference type="EMBL" id="JACHKF010000001">
    <property type="protein sequence ID" value="MBB6567556.1"/>
    <property type="molecule type" value="Genomic_DNA"/>
</dbReference>
<reference evidence="1 4" key="2">
    <citation type="submission" date="2020-08" db="EMBL/GenBank/DDBJ databases">
        <title>Sequencing the genomes of 1000 actinobacteria strains.</title>
        <authorList>
            <person name="Klenk H.-P."/>
        </authorList>
    </citation>
    <scope>NUCLEOTIDE SEQUENCE [LARGE SCALE GENOMIC DNA]</scope>
    <source>
        <strain evidence="1 4">DSM 15626</strain>
    </source>
</reference>
<dbReference type="Gene3D" id="2.120.10.30">
    <property type="entry name" value="TolB, C-terminal domain"/>
    <property type="match status" value="1"/>
</dbReference>
<dbReference type="SUPFAM" id="SSF82171">
    <property type="entry name" value="DPP6 N-terminal domain-like"/>
    <property type="match status" value="1"/>
</dbReference>
<proteinExistence type="predicted"/>
<comment type="caution">
    <text evidence="2">The sequence shown here is derived from an EMBL/GenBank/DDBJ whole genome shotgun (WGS) entry which is preliminary data.</text>
</comment>
<dbReference type="Proteomes" id="UP000553957">
    <property type="component" value="Unassembled WGS sequence"/>
</dbReference>
<evidence type="ECO:0000313" key="2">
    <source>
        <dbReference type="EMBL" id="NOL39840.1"/>
    </source>
</evidence>
<evidence type="ECO:0000313" key="4">
    <source>
        <dbReference type="Proteomes" id="UP000553957"/>
    </source>
</evidence>
<keyword evidence="3" id="KW-1185">Reference proteome</keyword>
<organism evidence="2 3">
    <name type="scientific">Kribbella sandramycini</name>
    <dbReference type="NCBI Taxonomy" id="60450"/>
    <lineage>
        <taxon>Bacteria</taxon>
        <taxon>Bacillati</taxon>
        <taxon>Actinomycetota</taxon>
        <taxon>Actinomycetes</taxon>
        <taxon>Propionibacteriales</taxon>
        <taxon>Kribbellaceae</taxon>
        <taxon>Kribbella</taxon>
    </lineage>
</organism>
<dbReference type="InterPro" id="IPR011042">
    <property type="entry name" value="6-blade_b-propeller_TolB-like"/>
</dbReference>
<name>A0A7Y4KW63_9ACTN</name>
<evidence type="ECO:0008006" key="5">
    <source>
        <dbReference type="Google" id="ProtNLM"/>
    </source>
</evidence>
<protein>
    <recommendedName>
        <fullName evidence="5">WD40 repeat protein</fullName>
    </recommendedName>
</protein>
<dbReference type="Proteomes" id="UP000534306">
    <property type="component" value="Unassembled WGS sequence"/>
</dbReference>
<accession>A0A7Y4KW63</accession>
<dbReference type="InterPro" id="IPR011659">
    <property type="entry name" value="WD40"/>
</dbReference>
<dbReference type="EMBL" id="JABJRC010000001">
    <property type="protein sequence ID" value="NOL39840.1"/>
    <property type="molecule type" value="Genomic_DNA"/>
</dbReference>
<evidence type="ECO:0000313" key="1">
    <source>
        <dbReference type="EMBL" id="MBB6567556.1"/>
    </source>
</evidence>
<gene>
    <name evidence="1" type="ORF">HNR71_003193</name>
    <name evidence="2" type="ORF">HPO96_06250</name>
</gene>
<dbReference type="RefSeq" id="WP_171671743.1">
    <property type="nucleotide sequence ID" value="NZ_BAAAGT010000003.1"/>
</dbReference>
<evidence type="ECO:0000313" key="3">
    <source>
        <dbReference type="Proteomes" id="UP000534306"/>
    </source>
</evidence>